<gene>
    <name evidence="3" type="ORF">SAMN04515677_11133</name>
</gene>
<reference evidence="3 4" key="1">
    <citation type="submission" date="2016-10" db="EMBL/GenBank/DDBJ databases">
        <authorList>
            <person name="de Groot N.N."/>
        </authorList>
    </citation>
    <scope>NUCLEOTIDE SEQUENCE [LARGE SCALE GENOMIC DNA]</scope>
    <source>
        <strain evidence="3 4">DSM 797</strain>
    </source>
</reference>
<dbReference type="AlphaFoldDB" id="A0A1G9SZ16"/>
<organism evidence="3 4">
    <name type="scientific">Romboutsia lituseburensis DSM 797</name>
    <dbReference type="NCBI Taxonomy" id="1121325"/>
    <lineage>
        <taxon>Bacteria</taxon>
        <taxon>Bacillati</taxon>
        <taxon>Bacillota</taxon>
        <taxon>Clostridia</taxon>
        <taxon>Peptostreptococcales</taxon>
        <taxon>Peptostreptococcaceae</taxon>
        <taxon>Romboutsia</taxon>
    </lineage>
</organism>
<evidence type="ECO:0008006" key="5">
    <source>
        <dbReference type="Google" id="ProtNLM"/>
    </source>
</evidence>
<dbReference type="InterPro" id="IPR025303">
    <property type="entry name" value="PdaC"/>
</dbReference>
<dbReference type="Pfam" id="PF11738">
    <property type="entry name" value="DUF3298"/>
    <property type="match status" value="1"/>
</dbReference>
<evidence type="ECO:0000259" key="2">
    <source>
        <dbReference type="Pfam" id="PF13739"/>
    </source>
</evidence>
<dbReference type="EMBL" id="FNGW01000011">
    <property type="protein sequence ID" value="SDM40699.1"/>
    <property type="molecule type" value="Genomic_DNA"/>
</dbReference>
<dbReference type="STRING" id="1121325.SAMN04515677_11133"/>
<name>A0A1G9SZ16_9FIRM</name>
<evidence type="ECO:0000259" key="1">
    <source>
        <dbReference type="Pfam" id="PF11738"/>
    </source>
</evidence>
<protein>
    <recommendedName>
        <fullName evidence="5">DUF3298 domain-containing protein</fullName>
    </recommendedName>
</protein>
<dbReference type="RefSeq" id="WP_092727442.1">
    <property type="nucleotide sequence ID" value="NZ_FNGW01000011.1"/>
</dbReference>
<feature type="domain" description="DUF3298" evidence="1">
    <location>
        <begin position="144"/>
        <end position="217"/>
    </location>
</feature>
<accession>A0A1G9SZ16</accession>
<sequence>MRNSEKNNSCLYNLLHVRFNEDIGRDEYFSYNLQYPTLYSFKNTYFNVDPNILNNLNSTIKEDVYTFKNGLAEEEKEANSSAAQNALPKKHYRVITNYAITFNKNHILSTILNLMGFPGEFGPRYNQINNYNFDLLTGNRIYLEDIFKPGVDYIKLVSDYINYKINQNKSLYYEDEPVEIPSDQAFYLTDDGIVIYFELDEIAPEEFGIPKFKISFEKFSQYINPRYYCSPDNVVSSRRKHRYTRR</sequence>
<dbReference type="Proteomes" id="UP000199068">
    <property type="component" value="Unassembled WGS sequence"/>
</dbReference>
<dbReference type="InterPro" id="IPR037126">
    <property type="entry name" value="PdaC/RsiV-like_sf"/>
</dbReference>
<dbReference type="InterPro" id="IPR021729">
    <property type="entry name" value="DUF3298"/>
</dbReference>
<dbReference type="Gene3D" id="3.90.640.20">
    <property type="entry name" value="Heat-shock cognate protein, ATPase"/>
    <property type="match status" value="1"/>
</dbReference>
<evidence type="ECO:0000313" key="4">
    <source>
        <dbReference type="Proteomes" id="UP000199068"/>
    </source>
</evidence>
<proteinExistence type="predicted"/>
<dbReference type="Pfam" id="PF13739">
    <property type="entry name" value="PdaC"/>
    <property type="match status" value="1"/>
</dbReference>
<evidence type="ECO:0000313" key="3">
    <source>
        <dbReference type="EMBL" id="SDM40699.1"/>
    </source>
</evidence>
<dbReference type="Gene3D" id="3.30.565.40">
    <property type="entry name" value="Fervidobacterium nodosum Rt17-B1 like"/>
    <property type="match status" value="1"/>
</dbReference>
<keyword evidence="4" id="KW-1185">Reference proteome</keyword>
<feature type="domain" description="Deacetylase PdaC" evidence="2">
    <location>
        <begin position="26"/>
        <end position="113"/>
    </location>
</feature>